<comment type="similarity">
    <text evidence="3">Belongs to the FliG family.</text>
</comment>
<evidence type="ECO:0000256" key="6">
    <source>
        <dbReference type="ARBA" id="ARBA00022500"/>
    </source>
</evidence>
<dbReference type="GO" id="GO:0071973">
    <property type="term" value="P:bacterial-type flagellum-dependent cell motility"/>
    <property type="evidence" value="ECO:0007669"/>
    <property type="project" value="InterPro"/>
</dbReference>
<keyword evidence="14" id="KW-0966">Cell projection</keyword>
<dbReference type="PANTHER" id="PTHR30534:SF0">
    <property type="entry name" value="FLAGELLAR MOTOR SWITCH PROTEIN FLIG"/>
    <property type="match status" value="1"/>
</dbReference>
<dbReference type="Pfam" id="PF01706">
    <property type="entry name" value="FliG_C"/>
    <property type="match status" value="1"/>
</dbReference>
<gene>
    <name evidence="14" type="primary">fliG</name>
    <name evidence="14" type="ORF">WG78_11510</name>
</gene>
<proteinExistence type="inferred from homology"/>
<dbReference type="InterPro" id="IPR028263">
    <property type="entry name" value="FliG_N"/>
</dbReference>
<evidence type="ECO:0000256" key="1">
    <source>
        <dbReference type="ARBA" id="ARBA00004117"/>
    </source>
</evidence>
<dbReference type="NCBIfam" id="TIGR00207">
    <property type="entry name" value="fliG"/>
    <property type="match status" value="1"/>
</dbReference>
<comment type="caution">
    <text evidence="14">The sequence shown here is derived from an EMBL/GenBank/DDBJ whole genome shotgun (WGS) entry which is preliminary data.</text>
</comment>
<dbReference type="RefSeq" id="WP_201782416.1">
    <property type="nucleotide sequence ID" value="NZ_LAQT01000008.1"/>
</dbReference>
<keyword evidence="6" id="KW-0145">Chemotaxis</keyword>
<dbReference type="InterPro" id="IPR023087">
    <property type="entry name" value="Flg_Motor_Flig_C"/>
</dbReference>
<keyword evidence="5" id="KW-1003">Cell membrane</keyword>
<protein>
    <recommendedName>
        <fullName evidence="4">Flagellar motor switch protein FliG</fullName>
    </recommendedName>
</protein>
<comment type="subcellular location">
    <subcellularLocation>
        <location evidence="1">Bacterial flagellum basal body</location>
    </subcellularLocation>
    <subcellularLocation>
        <location evidence="2">Cell inner membrane</location>
        <topology evidence="2">Peripheral membrane protein</topology>
        <orientation evidence="2">Cytoplasmic side</orientation>
    </subcellularLocation>
</comment>
<dbReference type="STRING" id="857265.WG78_11510"/>
<organism evidence="14 15">
    <name type="scientific">Amantichitinum ursilacus</name>
    <dbReference type="NCBI Taxonomy" id="857265"/>
    <lineage>
        <taxon>Bacteria</taxon>
        <taxon>Pseudomonadati</taxon>
        <taxon>Pseudomonadota</taxon>
        <taxon>Betaproteobacteria</taxon>
        <taxon>Neisseriales</taxon>
        <taxon>Chitinibacteraceae</taxon>
        <taxon>Amantichitinum</taxon>
    </lineage>
</organism>
<evidence type="ECO:0000256" key="9">
    <source>
        <dbReference type="ARBA" id="ARBA00023143"/>
    </source>
</evidence>
<dbReference type="Gene3D" id="1.10.220.30">
    <property type="match status" value="3"/>
</dbReference>
<feature type="domain" description="Flagellar motor switch protein FliG middle" evidence="12">
    <location>
        <begin position="118"/>
        <end position="187"/>
    </location>
</feature>
<dbReference type="PATRIC" id="fig|857265.3.peg.2364"/>
<keyword evidence="14" id="KW-0969">Cilium</keyword>
<dbReference type="Pfam" id="PF14842">
    <property type="entry name" value="FliG_N"/>
    <property type="match status" value="1"/>
</dbReference>
<dbReference type="GO" id="GO:0006935">
    <property type="term" value="P:chemotaxis"/>
    <property type="evidence" value="ECO:0007669"/>
    <property type="project" value="UniProtKB-KW"/>
</dbReference>
<dbReference type="EMBL" id="LAQT01000008">
    <property type="protein sequence ID" value="KPC53115.1"/>
    <property type="molecule type" value="Genomic_DNA"/>
</dbReference>
<evidence type="ECO:0000256" key="3">
    <source>
        <dbReference type="ARBA" id="ARBA00010299"/>
    </source>
</evidence>
<dbReference type="PRINTS" id="PR00954">
    <property type="entry name" value="FLGMOTORFLIG"/>
</dbReference>
<accession>A0A0N0GNV7</accession>
<evidence type="ECO:0000259" key="11">
    <source>
        <dbReference type="Pfam" id="PF01706"/>
    </source>
</evidence>
<keyword evidence="7" id="KW-0283">Flagellar rotation</keyword>
<dbReference type="Pfam" id="PF14841">
    <property type="entry name" value="FliG_M"/>
    <property type="match status" value="1"/>
</dbReference>
<dbReference type="InterPro" id="IPR000090">
    <property type="entry name" value="Flg_Motor_Flig"/>
</dbReference>
<keyword evidence="15" id="KW-1185">Reference proteome</keyword>
<evidence type="ECO:0000313" key="15">
    <source>
        <dbReference type="Proteomes" id="UP000037939"/>
    </source>
</evidence>
<dbReference type="GO" id="GO:0003774">
    <property type="term" value="F:cytoskeletal motor activity"/>
    <property type="evidence" value="ECO:0007669"/>
    <property type="project" value="InterPro"/>
</dbReference>
<evidence type="ECO:0000256" key="10">
    <source>
        <dbReference type="ARBA" id="ARBA00025598"/>
    </source>
</evidence>
<dbReference type="PANTHER" id="PTHR30534">
    <property type="entry name" value="FLAGELLAR MOTOR SWITCH PROTEIN FLIG"/>
    <property type="match status" value="1"/>
</dbReference>
<dbReference type="FunFam" id="1.10.220.30:FF:000001">
    <property type="entry name" value="Flagellar motor switch protein FliG"/>
    <property type="match status" value="1"/>
</dbReference>
<dbReference type="AlphaFoldDB" id="A0A0N0GNV7"/>
<feature type="domain" description="Flagellar motor switch protein FliG C-terminal" evidence="11">
    <location>
        <begin position="219"/>
        <end position="325"/>
    </location>
</feature>
<comment type="function">
    <text evidence="10">FliG is one of three proteins (FliG, FliN, FliM) that forms the rotor-mounted switch complex (C ring), located at the base of the basal body. This complex interacts with the CheY and CheZ chemotaxis proteins, in addition to contacting components of the motor that determine the direction of flagellar rotation.</text>
</comment>
<keyword evidence="9" id="KW-0975">Bacterial flagellum</keyword>
<reference evidence="14 15" key="1">
    <citation type="submission" date="2015-07" db="EMBL/GenBank/DDBJ databases">
        <title>Draft genome sequence of the Amantichitinum ursilacus IGB-41, a new chitin-degrading bacterium.</title>
        <authorList>
            <person name="Kirstahler P."/>
            <person name="Guenther M."/>
            <person name="Grumaz C."/>
            <person name="Rupp S."/>
            <person name="Zibek S."/>
            <person name="Sohn K."/>
        </authorList>
    </citation>
    <scope>NUCLEOTIDE SEQUENCE [LARGE SCALE GENOMIC DNA]</scope>
    <source>
        <strain evidence="14 15">IGB-41</strain>
    </source>
</reference>
<keyword evidence="14" id="KW-0282">Flagellum</keyword>
<dbReference type="SUPFAM" id="SSF48029">
    <property type="entry name" value="FliG"/>
    <property type="match status" value="2"/>
</dbReference>
<dbReference type="Proteomes" id="UP000037939">
    <property type="component" value="Unassembled WGS sequence"/>
</dbReference>
<dbReference type="GO" id="GO:0009425">
    <property type="term" value="C:bacterial-type flagellum basal body"/>
    <property type="evidence" value="ECO:0007669"/>
    <property type="project" value="UniProtKB-SubCell"/>
</dbReference>
<evidence type="ECO:0000256" key="4">
    <source>
        <dbReference type="ARBA" id="ARBA00021870"/>
    </source>
</evidence>
<evidence type="ECO:0000256" key="7">
    <source>
        <dbReference type="ARBA" id="ARBA00022779"/>
    </source>
</evidence>
<dbReference type="PIRSF" id="PIRSF003161">
    <property type="entry name" value="FliG"/>
    <property type="match status" value="1"/>
</dbReference>
<keyword evidence="8" id="KW-0472">Membrane</keyword>
<evidence type="ECO:0000259" key="13">
    <source>
        <dbReference type="Pfam" id="PF14842"/>
    </source>
</evidence>
<feature type="domain" description="Flagellar motor switch protein FliG N-terminal" evidence="13">
    <location>
        <begin position="9"/>
        <end position="106"/>
    </location>
</feature>
<name>A0A0N0GNV7_9NEIS</name>
<sequence length="335" mass="36770">MAAPISEEGVRRASILLMTLGEDAAVEVFKYLGPKEVQKLGFTMAGMENVKREEVDTVLGDFIASTQNRANLGAADEYIRSVLTKALGSDKAANLLDRILQGNDNNGIESLKWMDSAAVAELIRNEHPQIVATILVHLEPDQSAEIMSHFVERTRNDVLLRIATLEGVQPAALRELNDVLTQLLSGSDKIKKSAIGGVQMAADILNFMGGVVEASAVSSIREYDPELAQRIQDKMFTFDNVMEVDDRGIQLLLREVQSDSLVIALKGTSQALREKIFKNMSQRAAEMLRDDLEAKGPVKLSEVEAEQKEILKIVRRLADEGQIVLSGKGEEGLVE</sequence>
<evidence type="ECO:0000259" key="12">
    <source>
        <dbReference type="Pfam" id="PF14841"/>
    </source>
</evidence>
<evidence type="ECO:0000256" key="2">
    <source>
        <dbReference type="ARBA" id="ARBA00004515"/>
    </source>
</evidence>
<dbReference type="InterPro" id="IPR011002">
    <property type="entry name" value="FliG_a-hlx"/>
</dbReference>
<evidence type="ECO:0000313" key="14">
    <source>
        <dbReference type="EMBL" id="KPC53115.1"/>
    </source>
</evidence>
<evidence type="ECO:0000256" key="8">
    <source>
        <dbReference type="ARBA" id="ARBA00023136"/>
    </source>
</evidence>
<evidence type="ECO:0000256" key="5">
    <source>
        <dbReference type="ARBA" id="ARBA00022475"/>
    </source>
</evidence>
<dbReference type="GO" id="GO:0005886">
    <property type="term" value="C:plasma membrane"/>
    <property type="evidence" value="ECO:0007669"/>
    <property type="project" value="UniProtKB-SubCell"/>
</dbReference>
<dbReference type="InterPro" id="IPR032779">
    <property type="entry name" value="FliG_M"/>
</dbReference>